<dbReference type="PROSITE" id="PS00194">
    <property type="entry name" value="THIOREDOXIN_1"/>
    <property type="match status" value="1"/>
</dbReference>
<feature type="active site" description="Nucleophile" evidence="8">
    <location>
        <position position="30"/>
    </location>
</feature>
<sequence>MVMEITDQSFAAEVLKSDKPVLVDFWAPWCGPCRMVAPIIDKLSTKYAGKFKFCKLNVDENKTTATQYRVMSIPTLLFFKGGQVADMVVGAVPESALSQKIDQLIQK</sequence>
<dbReference type="GO" id="GO:0005829">
    <property type="term" value="C:cytosol"/>
    <property type="evidence" value="ECO:0007669"/>
    <property type="project" value="TreeGrafter"/>
</dbReference>
<dbReference type="PANTHER" id="PTHR45663:SF11">
    <property type="entry name" value="GEO12009P1"/>
    <property type="match status" value="1"/>
</dbReference>
<dbReference type="Proteomes" id="UP000076394">
    <property type="component" value="Chromosome"/>
</dbReference>
<feature type="domain" description="Thioredoxin" evidence="10">
    <location>
        <begin position="1"/>
        <end position="106"/>
    </location>
</feature>
<dbReference type="NCBIfam" id="TIGR01068">
    <property type="entry name" value="thioredoxin"/>
    <property type="match status" value="1"/>
</dbReference>
<organism evidence="11 14">
    <name type="scientific">Dehalococcoides mccartyi</name>
    <dbReference type="NCBI Taxonomy" id="61435"/>
    <lineage>
        <taxon>Bacteria</taxon>
        <taxon>Bacillati</taxon>
        <taxon>Chloroflexota</taxon>
        <taxon>Dehalococcoidia</taxon>
        <taxon>Dehalococcoidales</taxon>
        <taxon>Dehalococcoidaceae</taxon>
        <taxon>Dehalococcoides</taxon>
    </lineage>
</organism>
<evidence type="ECO:0000256" key="2">
    <source>
        <dbReference type="ARBA" id="ARBA00022448"/>
    </source>
</evidence>
<evidence type="ECO:0000256" key="5">
    <source>
        <dbReference type="ARBA" id="ARBA00023284"/>
    </source>
</evidence>
<dbReference type="EMBL" id="CP011127">
    <property type="protein sequence ID" value="AMU86424.1"/>
    <property type="molecule type" value="Genomic_DNA"/>
</dbReference>
<evidence type="ECO:0000313" key="15">
    <source>
        <dbReference type="Proteomes" id="UP000248786"/>
    </source>
</evidence>
<comment type="similarity">
    <text evidence="1 7">Belongs to the thioredoxin family.</text>
</comment>
<dbReference type="PATRIC" id="fig|61435.6.peg.1274"/>
<keyword evidence="3" id="KW-0249">Electron transport</keyword>
<gene>
    <name evidence="13" type="ORF">C1G86_0623</name>
    <name evidence="12" type="ORF">C1G87_0630</name>
    <name evidence="11" type="ORF">Dm11a5_0598</name>
</gene>
<dbReference type="GO" id="GO:0045454">
    <property type="term" value="P:cell redox homeostasis"/>
    <property type="evidence" value="ECO:0007669"/>
    <property type="project" value="TreeGrafter"/>
</dbReference>
<dbReference type="Proteomes" id="UP000248786">
    <property type="component" value="Unassembled WGS sequence"/>
</dbReference>
<dbReference type="InterPro" id="IPR013766">
    <property type="entry name" value="Thioredoxin_domain"/>
</dbReference>
<dbReference type="PRINTS" id="PR00421">
    <property type="entry name" value="THIOREDOXIN"/>
</dbReference>
<dbReference type="SUPFAM" id="SSF52833">
    <property type="entry name" value="Thioredoxin-like"/>
    <property type="match status" value="1"/>
</dbReference>
<keyword evidence="4 9" id="KW-1015">Disulfide bond</keyword>
<evidence type="ECO:0000256" key="7">
    <source>
        <dbReference type="PIRNR" id="PIRNR000077"/>
    </source>
</evidence>
<dbReference type="EMBL" id="QGLD01000008">
    <property type="protein sequence ID" value="RAL70915.1"/>
    <property type="molecule type" value="Genomic_DNA"/>
</dbReference>
<evidence type="ECO:0000313" key="14">
    <source>
        <dbReference type="Proteomes" id="UP000076394"/>
    </source>
</evidence>
<evidence type="ECO:0000313" key="13">
    <source>
        <dbReference type="EMBL" id="RAL70915.1"/>
    </source>
</evidence>
<dbReference type="OrthoDB" id="9790390at2"/>
<feature type="site" description="Contributes to redox potential value" evidence="8">
    <location>
        <position position="31"/>
    </location>
</feature>
<dbReference type="PIRSF" id="PIRSF000077">
    <property type="entry name" value="Thioredoxin"/>
    <property type="match status" value="1"/>
</dbReference>
<dbReference type="PANTHER" id="PTHR45663">
    <property type="entry name" value="GEO12009P1"/>
    <property type="match status" value="1"/>
</dbReference>
<dbReference type="InterPro" id="IPR005746">
    <property type="entry name" value="Thioredoxin"/>
</dbReference>
<dbReference type="Pfam" id="PF00085">
    <property type="entry name" value="Thioredoxin"/>
    <property type="match status" value="1"/>
</dbReference>
<name>A0A142V9B5_9CHLR</name>
<dbReference type="GO" id="GO:0015035">
    <property type="term" value="F:protein-disulfide reductase activity"/>
    <property type="evidence" value="ECO:0007669"/>
    <property type="project" value="UniProtKB-UniRule"/>
</dbReference>
<evidence type="ECO:0000256" key="4">
    <source>
        <dbReference type="ARBA" id="ARBA00023157"/>
    </source>
</evidence>
<evidence type="ECO:0000313" key="16">
    <source>
        <dbReference type="Proteomes" id="UP000249146"/>
    </source>
</evidence>
<keyword evidence="5 9" id="KW-0676">Redox-active center</keyword>
<dbReference type="RefSeq" id="WP_011309168.1">
    <property type="nucleotide sequence ID" value="NZ_CP017572.1"/>
</dbReference>
<dbReference type="CDD" id="cd02947">
    <property type="entry name" value="TRX_family"/>
    <property type="match status" value="1"/>
</dbReference>
<proteinExistence type="inferred from homology"/>
<feature type="active site" description="Nucleophile" evidence="8">
    <location>
        <position position="33"/>
    </location>
</feature>
<dbReference type="FunFam" id="3.40.30.10:FF:000001">
    <property type="entry name" value="Thioredoxin"/>
    <property type="match status" value="1"/>
</dbReference>
<accession>A0A142V9B5</accession>
<evidence type="ECO:0000256" key="6">
    <source>
        <dbReference type="NCBIfam" id="TIGR01068"/>
    </source>
</evidence>
<reference evidence="15 16" key="2">
    <citation type="submission" date="2018-05" db="EMBL/GenBank/DDBJ databases">
        <title>Draft genome sequences of Dehalococcoides mccartyi strains RC and KS.</title>
        <authorList>
            <person name="Higgins S.A."/>
            <person name="Padilla-Crespo E."/>
            <person name="Loeffler F.E."/>
        </authorList>
    </citation>
    <scope>NUCLEOTIDE SEQUENCE [LARGE SCALE GENOMIC DNA]</scope>
    <source>
        <strain evidence="13 15">KS</strain>
        <strain evidence="12 16">RC</strain>
    </source>
</reference>
<dbReference type="Gene3D" id="3.40.30.10">
    <property type="entry name" value="Glutaredoxin"/>
    <property type="match status" value="1"/>
</dbReference>
<protein>
    <recommendedName>
        <fullName evidence="6 7">Thioredoxin</fullName>
    </recommendedName>
</protein>
<evidence type="ECO:0000256" key="9">
    <source>
        <dbReference type="PIRSR" id="PIRSR000077-4"/>
    </source>
</evidence>
<dbReference type="InterPro" id="IPR036249">
    <property type="entry name" value="Thioredoxin-like_sf"/>
</dbReference>
<dbReference type="PROSITE" id="PS51352">
    <property type="entry name" value="THIOREDOXIN_2"/>
    <property type="match status" value="1"/>
</dbReference>
<feature type="site" description="Contributes to redox potential value" evidence="8">
    <location>
        <position position="32"/>
    </location>
</feature>
<evidence type="ECO:0000259" key="10">
    <source>
        <dbReference type="PROSITE" id="PS51352"/>
    </source>
</evidence>
<evidence type="ECO:0000313" key="11">
    <source>
        <dbReference type="EMBL" id="AMU86424.1"/>
    </source>
</evidence>
<evidence type="ECO:0000256" key="3">
    <source>
        <dbReference type="ARBA" id="ARBA00022982"/>
    </source>
</evidence>
<evidence type="ECO:0000256" key="8">
    <source>
        <dbReference type="PIRSR" id="PIRSR000077-1"/>
    </source>
</evidence>
<keyword evidence="2" id="KW-0813">Transport</keyword>
<reference evidence="11 14" key="1">
    <citation type="submission" date="2015-03" db="EMBL/GenBank/DDBJ databases">
        <title>Genomic characterization of Dehalococcoides mccartyi strain 11a5, an unusal plasmid-containing chloroethene dechlorinator.</title>
        <authorList>
            <person name="Zhao S."/>
            <person name="Ding C."/>
            <person name="He J."/>
        </authorList>
    </citation>
    <scope>NUCLEOTIDE SEQUENCE [LARGE SCALE GENOMIC DNA]</scope>
    <source>
        <strain evidence="11 14">11a5</strain>
    </source>
</reference>
<evidence type="ECO:0000256" key="1">
    <source>
        <dbReference type="ARBA" id="ARBA00008987"/>
    </source>
</evidence>
<dbReference type="InterPro" id="IPR017937">
    <property type="entry name" value="Thioredoxin_CS"/>
</dbReference>
<dbReference type="AlphaFoldDB" id="A0A142V9B5"/>
<evidence type="ECO:0000313" key="12">
    <source>
        <dbReference type="EMBL" id="RAL69600.1"/>
    </source>
</evidence>
<dbReference type="Proteomes" id="UP000249146">
    <property type="component" value="Unassembled WGS sequence"/>
</dbReference>
<feature type="disulfide bond" description="Redox-active" evidence="9">
    <location>
        <begin position="30"/>
        <end position="33"/>
    </location>
</feature>
<dbReference type="EMBL" id="QGLC01000009">
    <property type="protein sequence ID" value="RAL69600.1"/>
    <property type="molecule type" value="Genomic_DNA"/>
</dbReference>
<dbReference type="OMA" id="QRVDMIN"/>
<feature type="site" description="Deprotonates C-terminal active site Cys" evidence="8">
    <location>
        <position position="24"/>
    </location>
</feature>